<evidence type="ECO:0000256" key="3">
    <source>
        <dbReference type="SAM" id="Coils"/>
    </source>
</evidence>
<dbReference type="InterPro" id="IPR004089">
    <property type="entry name" value="MCPsignal_dom"/>
</dbReference>
<dbReference type="AlphaFoldDB" id="A0A1H3G6Z4"/>
<dbReference type="PANTHER" id="PTHR32089">
    <property type="entry name" value="METHYL-ACCEPTING CHEMOTAXIS PROTEIN MCPB"/>
    <property type="match status" value="1"/>
</dbReference>
<dbReference type="SMART" id="SM00283">
    <property type="entry name" value="MA"/>
    <property type="match status" value="1"/>
</dbReference>
<dbReference type="Gene3D" id="1.10.287.950">
    <property type="entry name" value="Methyl-accepting chemotaxis protein"/>
    <property type="match status" value="1"/>
</dbReference>
<gene>
    <name evidence="6" type="ORF">SAMN05444336_1199</name>
</gene>
<dbReference type="STRING" id="356660.SAMN05444336_1199"/>
<dbReference type="RefSeq" id="WP_092685675.1">
    <property type="nucleotide sequence ID" value="NZ_FNMZ01000019.1"/>
</dbReference>
<evidence type="ECO:0000313" key="6">
    <source>
        <dbReference type="EMBL" id="SDX99031.1"/>
    </source>
</evidence>
<dbReference type="EMBL" id="FNMZ01000019">
    <property type="protein sequence ID" value="SDX99031.1"/>
    <property type="molecule type" value="Genomic_DNA"/>
</dbReference>
<proteinExistence type="predicted"/>
<keyword evidence="1 2" id="KW-0807">Transducer</keyword>
<evidence type="ECO:0000256" key="4">
    <source>
        <dbReference type="SAM" id="MobiDB-lite"/>
    </source>
</evidence>
<evidence type="ECO:0000259" key="5">
    <source>
        <dbReference type="PROSITE" id="PS50111"/>
    </source>
</evidence>
<dbReference type="PROSITE" id="PS50111">
    <property type="entry name" value="CHEMOTAXIS_TRANSDUC_2"/>
    <property type="match status" value="1"/>
</dbReference>
<reference evidence="6 7" key="1">
    <citation type="submission" date="2016-10" db="EMBL/GenBank/DDBJ databases">
        <authorList>
            <person name="de Groot N.N."/>
        </authorList>
    </citation>
    <scope>NUCLEOTIDE SEQUENCE [LARGE SCALE GENOMIC DNA]</scope>
    <source>
        <strain evidence="6 7">DSM 17890</strain>
    </source>
</reference>
<evidence type="ECO:0000256" key="2">
    <source>
        <dbReference type="PROSITE-ProRule" id="PRU00284"/>
    </source>
</evidence>
<dbReference type="OrthoDB" id="2489132at2"/>
<sequence length="498" mass="52089">MPTAHALPSGPVAGARRHVAQMADGRSGALARTPAPAPPPPVSGTAATDLSESALRLGREIVDLAGFLEEVDKDSAALNALLSDLRAGAAEVAAANASVSENARAIGAATDESARLAEDSTRALAAAVTRIRDLANWARSLETRIEALEDTLHGVAESNADISQIAMQVNILAINASVESARAGPAGRGFAVVADAVGALSQRTKTAADKVGDRIRTLDAWAEDLRGAAGQASGMAGEVLEQAEQVGQRLGRTSEALQGIRGQGADIAEHAVAIEQGGMAFDGAMDRMRWAVQGSVERVSESRARLDGLVDLSEGMVQAAAGLGGDMADARFIALVRAVAGRVSAAFEAGLARGAIDAGRLFDQRYAPIEGTEPPQVMAPFTPFCEQVLPELLEPAAAEDARIIFCAAVDRNGYLPVHNRRFSQPQGPDPVWNAANCRNRRIFNDRVGLKAGRSTAPFLLQTYRRDMGGGNFVLMKDLSAPITVGGRHWGGVRLAVTY</sequence>
<dbReference type="GO" id="GO:0007165">
    <property type="term" value="P:signal transduction"/>
    <property type="evidence" value="ECO:0007669"/>
    <property type="project" value="UniProtKB-KW"/>
</dbReference>
<feature type="coiled-coil region" evidence="3">
    <location>
        <begin position="131"/>
        <end position="158"/>
    </location>
</feature>
<evidence type="ECO:0000256" key="1">
    <source>
        <dbReference type="ARBA" id="ARBA00023224"/>
    </source>
</evidence>
<accession>A0A1H3G6Z4</accession>
<dbReference type="Pfam" id="PF00015">
    <property type="entry name" value="MCPsignal"/>
    <property type="match status" value="1"/>
</dbReference>
<protein>
    <submittedName>
        <fullName evidence="6">Methyl-accepting chemotaxis protein</fullName>
    </submittedName>
</protein>
<dbReference type="SUPFAM" id="SSF58104">
    <property type="entry name" value="Methyl-accepting chemotaxis protein (MCP) signaling domain"/>
    <property type="match status" value="1"/>
</dbReference>
<keyword evidence="3" id="KW-0175">Coiled coil</keyword>
<dbReference type="PANTHER" id="PTHR32089:SF112">
    <property type="entry name" value="LYSOZYME-LIKE PROTEIN-RELATED"/>
    <property type="match status" value="1"/>
</dbReference>
<organism evidence="6 7">
    <name type="scientific">Albimonas donghaensis</name>
    <dbReference type="NCBI Taxonomy" id="356660"/>
    <lineage>
        <taxon>Bacteria</taxon>
        <taxon>Pseudomonadati</taxon>
        <taxon>Pseudomonadota</taxon>
        <taxon>Alphaproteobacteria</taxon>
        <taxon>Rhodobacterales</taxon>
        <taxon>Paracoccaceae</taxon>
        <taxon>Albimonas</taxon>
    </lineage>
</organism>
<name>A0A1H3G6Z4_9RHOB</name>
<feature type="region of interest" description="Disordered" evidence="4">
    <location>
        <begin position="21"/>
        <end position="48"/>
    </location>
</feature>
<dbReference type="Proteomes" id="UP000199118">
    <property type="component" value="Unassembled WGS sequence"/>
</dbReference>
<feature type="domain" description="Methyl-accepting transducer" evidence="5">
    <location>
        <begin position="53"/>
        <end position="256"/>
    </location>
</feature>
<dbReference type="GO" id="GO:0016020">
    <property type="term" value="C:membrane"/>
    <property type="evidence" value="ECO:0007669"/>
    <property type="project" value="InterPro"/>
</dbReference>
<evidence type="ECO:0000313" key="7">
    <source>
        <dbReference type="Proteomes" id="UP000199118"/>
    </source>
</evidence>
<keyword evidence="7" id="KW-1185">Reference proteome</keyword>